<feature type="non-terminal residue" evidence="11">
    <location>
        <position position="1"/>
    </location>
</feature>
<reference evidence="11" key="1">
    <citation type="submission" date="2021-08" db="EMBL/GenBank/DDBJ databases">
        <authorList>
            <person name="Misof B."/>
            <person name="Oliver O."/>
            <person name="Podsiadlowski L."/>
            <person name="Donath A."/>
            <person name="Peters R."/>
            <person name="Mayer C."/>
            <person name="Rust J."/>
            <person name="Gunkel S."/>
            <person name="Lesny P."/>
            <person name="Martin S."/>
            <person name="Oeyen J.P."/>
            <person name="Petersen M."/>
            <person name="Panagiotis P."/>
            <person name="Wilbrandt J."/>
            <person name="Tanja T."/>
        </authorList>
    </citation>
    <scope>NUCLEOTIDE SEQUENCE</scope>
    <source>
        <strain evidence="11">GBR_01_08_01A</strain>
        <tissue evidence="11">Thorax + abdomen</tissue>
    </source>
</reference>
<protein>
    <recommendedName>
        <fullName evidence="10">Retroviral polymerase SH3-like domain-containing protein</fullName>
    </recommendedName>
</protein>
<keyword evidence="5" id="KW-0460">Magnesium</keyword>
<gene>
    <name evidence="11" type="ORF">KPH14_012893</name>
</gene>
<evidence type="ECO:0000256" key="5">
    <source>
        <dbReference type="ARBA" id="ARBA00022842"/>
    </source>
</evidence>
<name>A0AAD9RD42_9HYME</name>
<evidence type="ECO:0000256" key="2">
    <source>
        <dbReference type="ARBA" id="ARBA00022723"/>
    </source>
</evidence>
<dbReference type="AlphaFoldDB" id="A0AAD9RD42"/>
<evidence type="ECO:0000256" key="8">
    <source>
        <dbReference type="ARBA" id="ARBA00022932"/>
    </source>
</evidence>
<keyword evidence="8" id="KW-0808">Transferase</keyword>
<dbReference type="PANTHER" id="PTHR42648:SF11">
    <property type="entry name" value="TRANSPOSON TY4-P GAG-POL POLYPROTEIN"/>
    <property type="match status" value="1"/>
</dbReference>
<keyword evidence="8" id="KW-0239">DNA-directed DNA polymerase</keyword>
<keyword evidence="4" id="KW-0378">Hydrolase</keyword>
<evidence type="ECO:0000256" key="7">
    <source>
        <dbReference type="ARBA" id="ARBA00022918"/>
    </source>
</evidence>
<comment type="caution">
    <text evidence="11">The sequence shown here is derived from an EMBL/GenBank/DDBJ whole genome shotgun (WGS) entry which is preliminary data.</text>
</comment>
<evidence type="ECO:0000256" key="3">
    <source>
        <dbReference type="ARBA" id="ARBA00022759"/>
    </source>
</evidence>
<evidence type="ECO:0000256" key="4">
    <source>
        <dbReference type="ARBA" id="ARBA00022801"/>
    </source>
</evidence>
<keyword evidence="12" id="KW-1185">Reference proteome</keyword>
<dbReference type="Proteomes" id="UP001258017">
    <property type="component" value="Unassembled WGS sequence"/>
</dbReference>
<keyword evidence="3" id="KW-0255">Endonuclease</keyword>
<dbReference type="Pfam" id="PF25597">
    <property type="entry name" value="SH3_retrovirus"/>
    <property type="match status" value="1"/>
</dbReference>
<organism evidence="11 12">
    <name type="scientific">Odynerus spinipes</name>
    <dbReference type="NCBI Taxonomy" id="1348599"/>
    <lineage>
        <taxon>Eukaryota</taxon>
        <taxon>Metazoa</taxon>
        <taxon>Ecdysozoa</taxon>
        <taxon>Arthropoda</taxon>
        <taxon>Hexapoda</taxon>
        <taxon>Insecta</taxon>
        <taxon>Pterygota</taxon>
        <taxon>Neoptera</taxon>
        <taxon>Endopterygota</taxon>
        <taxon>Hymenoptera</taxon>
        <taxon>Apocrita</taxon>
        <taxon>Aculeata</taxon>
        <taxon>Vespoidea</taxon>
        <taxon>Vespidae</taxon>
        <taxon>Eumeninae</taxon>
        <taxon>Odynerus</taxon>
    </lineage>
</organism>
<dbReference type="GO" id="GO:0015074">
    <property type="term" value="P:DNA integration"/>
    <property type="evidence" value="ECO:0007669"/>
    <property type="project" value="UniProtKB-KW"/>
</dbReference>
<evidence type="ECO:0000256" key="9">
    <source>
        <dbReference type="ARBA" id="ARBA00023172"/>
    </source>
</evidence>
<dbReference type="GO" id="GO:0003887">
    <property type="term" value="F:DNA-directed DNA polymerase activity"/>
    <property type="evidence" value="ECO:0007669"/>
    <property type="project" value="UniProtKB-KW"/>
</dbReference>
<dbReference type="GO" id="GO:0046872">
    <property type="term" value="F:metal ion binding"/>
    <property type="evidence" value="ECO:0007669"/>
    <property type="project" value="UniProtKB-KW"/>
</dbReference>
<dbReference type="GO" id="GO:0004519">
    <property type="term" value="F:endonuclease activity"/>
    <property type="evidence" value="ECO:0007669"/>
    <property type="project" value="UniProtKB-KW"/>
</dbReference>
<keyword evidence="7" id="KW-0695">RNA-directed DNA polymerase</keyword>
<keyword evidence="6" id="KW-0229">DNA integration</keyword>
<dbReference type="GO" id="GO:0016787">
    <property type="term" value="F:hydrolase activity"/>
    <property type="evidence" value="ECO:0007669"/>
    <property type="project" value="UniProtKB-KW"/>
</dbReference>
<proteinExistence type="predicted"/>
<dbReference type="PANTHER" id="PTHR42648">
    <property type="entry name" value="TRANSPOSASE, PUTATIVE-RELATED"/>
    <property type="match status" value="1"/>
</dbReference>
<dbReference type="GO" id="GO:0006310">
    <property type="term" value="P:DNA recombination"/>
    <property type="evidence" value="ECO:0007669"/>
    <property type="project" value="UniProtKB-KW"/>
</dbReference>
<dbReference type="InterPro" id="IPR057670">
    <property type="entry name" value="SH3_retrovirus"/>
</dbReference>
<keyword evidence="8" id="KW-0548">Nucleotidyltransferase</keyword>
<keyword evidence="2" id="KW-0479">Metal-binding</keyword>
<evidence type="ECO:0000313" key="12">
    <source>
        <dbReference type="Proteomes" id="UP001258017"/>
    </source>
</evidence>
<feature type="domain" description="Retroviral polymerase SH3-like" evidence="10">
    <location>
        <begin position="29"/>
        <end position="93"/>
    </location>
</feature>
<dbReference type="GO" id="GO:0003964">
    <property type="term" value="F:RNA-directed DNA polymerase activity"/>
    <property type="evidence" value="ECO:0007669"/>
    <property type="project" value="UniProtKB-KW"/>
</dbReference>
<dbReference type="InterPro" id="IPR039537">
    <property type="entry name" value="Retrotran_Ty1/copia-like"/>
</dbReference>
<sequence>PTKAVRGKTPIEAWTERKPNLNHLKIFGCRAFVHIPKVQRQKLESKSKEYIFVGYCTDTKGYKLADPKNPRNVIKARDVIFIEDKIKEEETSNESTK</sequence>
<keyword evidence="9" id="KW-0233">DNA recombination</keyword>
<evidence type="ECO:0000313" key="11">
    <source>
        <dbReference type="EMBL" id="KAK2577558.1"/>
    </source>
</evidence>
<evidence type="ECO:0000259" key="10">
    <source>
        <dbReference type="Pfam" id="PF25597"/>
    </source>
</evidence>
<reference evidence="11" key="2">
    <citation type="journal article" date="2023" name="Commun. Biol.">
        <title>Intrasexual cuticular hydrocarbon dimorphism in a wasp sheds light on hydrocarbon biosynthesis genes in Hymenoptera.</title>
        <authorList>
            <person name="Moris V.C."/>
            <person name="Podsiadlowski L."/>
            <person name="Martin S."/>
            <person name="Oeyen J.P."/>
            <person name="Donath A."/>
            <person name="Petersen M."/>
            <person name="Wilbrandt J."/>
            <person name="Misof B."/>
            <person name="Liedtke D."/>
            <person name="Thamm M."/>
            <person name="Scheiner R."/>
            <person name="Schmitt T."/>
            <person name="Niehuis O."/>
        </authorList>
    </citation>
    <scope>NUCLEOTIDE SEQUENCE</scope>
    <source>
        <strain evidence="11">GBR_01_08_01A</strain>
    </source>
</reference>
<dbReference type="EMBL" id="JAIFRP010004322">
    <property type="protein sequence ID" value="KAK2577558.1"/>
    <property type="molecule type" value="Genomic_DNA"/>
</dbReference>
<accession>A0AAD9RD42</accession>
<evidence type="ECO:0000256" key="1">
    <source>
        <dbReference type="ARBA" id="ARBA00022722"/>
    </source>
</evidence>
<evidence type="ECO:0000256" key="6">
    <source>
        <dbReference type="ARBA" id="ARBA00022908"/>
    </source>
</evidence>
<keyword evidence="1" id="KW-0540">Nuclease</keyword>